<accession>A0AAW5WTF4</accession>
<proteinExistence type="predicted"/>
<keyword evidence="1" id="KW-0450">Lipoyl</keyword>
<gene>
    <name evidence="2" type="ORF">L2724_06025</name>
</gene>
<evidence type="ECO:0000313" key="2">
    <source>
        <dbReference type="EMBL" id="MCZ3667838.1"/>
    </source>
</evidence>
<dbReference type="SUPFAM" id="SSF51230">
    <property type="entry name" value="Single hybrid motif"/>
    <property type="match status" value="1"/>
</dbReference>
<protein>
    <recommendedName>
        <fullName evidence="4">Lipoyl-binding domain-containing protein</fullName>
    </recommendedName>
</protein>
<dbReference type="InterPro" id="IPR033753">
    <property type="entry name" value="GCV_H/Fam206"/>
</dbReference>
<dbReference type="Proteomes" id="UP001212401">
    <property type="component" value="Unassembled WGS sequence"/>
</dbReference>
<dbReference type="RefSeq" id="WP_240410822.1">
    <property type="nucleotide sequence ID" value="NZ_JAKHPH010000013.1"/>
</dbReference>
<dbReference type="InterPro" id="IPR011053">
    <property type="entry name" value="Single_hybrid_motif"/>
</dbReference>
<dbReference type="EMBL" id="JAKHPH010000013">
    <property type="protein sequence ID" value="MCZ3667838.1"/>
    <property type="molecule type" value="Genomic_DNA"/>
</dbReference>
<dbReference type="InterPro" id="IPR003016">
    <property type="entry name" value="2-oxoA_DH_lipoyl-BS"/>
</dbReference>
<dbReference type="PROSITE" id="PS00189">
    <property type="entry name" value="LIPOYL"/>
    <property type="match status" value="1"/>
</dbReference>
<evidence type="ECO:0008006" key="4">
    <source>
        <dbReference type="Google" id="ProtNLM"/>
    </source>
</evidence>
<reference evidence="2" key="1">
    <citation type="submission" date="2022-01" db="EMBL/GenBank/DDBJ databases">
        <title>VMRC isolate genome collection.</title>
        <authorList>
            <person name="France M."/>
            <person name="Rutt L."/>
            <person name="Humphrys M."/>
            <person name="Ravel J."/>
        </authorList>
    </citation>
    <scope>NUCLEOTIDE SEQUENCE</scope>
    <source>
        <strain evidence="2">C0048A1</strain>
    </source>
</reference>
<dbReference type="Gene3D" id="2.40.50.100">
    <property type="match status" value="1"/>
</dbReference>
<name>A0AAW5WTF4_9LACO</name>
<organism evidence="2 3">
    <name type="scientific">Limosilactobacillus vaginalis</name>
    <dbReference type="NCBI Taxonomy" id="1633"/>
    <lineage>
        <taxon>Bacteria</taxon>
        <taxon>Bacillati</taxon>
        <taxon>Bacillota</taxon>
        <taxon>Bacilli</taxon>
        <taxon>Lactobacillales</taxon>
        <taxon>Lactobacillaceae</taxon>
        <taxon>Limosilactobacillus</taxon>
    </lineage>
</organism>
<comment type="caution">
    <text evidence="2">The sequence shown here is derived from an EMBL/GenBank/DDBJ whole genome shotgun (WGS) entry which is preliminary data.</text>
</comment>
<sequence>MLQQFFAWIKSLFSKSSPIHHEDNGLWWQQTGTIVKVGLSTEIIKELATITFLDTPRIGEKVTTDSQLIDIEGGKAVETFKSPVNGIISQIASNYQSDPANLTGKANPTLLEIKIK</sequence>
<dbReference type="Pfam" id="PF01597">
    <property type="entry name" value="GCV_H"/>
    <property type="match status" value="1"/>
</dbReference>
<evidence type="ECO:0000256" key="1">
    <source>
        <dbReference type="ARBA" id="ARBA00022823"/>
    </source>
</evidence>
<dbReference type="AlphaFoldDB" id="A0AAW5WTF4"/>
<evidence type="ECO:0000313" key="3">
    <source>
        <dbReference type="Proteomes" id="UP001212401"/>
    </source>
</evidence>